<proteinExistence type="predicted"/>
<dbReference type="Proteomes" id="UP000017142">
    <property type="component" value="Unassembled WGS sequence"/>
</dbReference>
<keyword evidence="1" id="KW-0418">Kinase</keyword>
<gene>
    <name evidence="1" type="ORF">A544_0781</name>
</gene>
<dbReference type="InterPro" id="IPR043733">
    <property type="entry name" value="DUF5677"/>
</dbReference>
<name>A0AAV3KHU1_9GAMM</name>
<sequence length="210" mass="24251">MKHNISKLNILIKDANEIISHIKTNEFEERVKIAISFFELFIQNNKSMILLIEGGFYNEALAIHRLSIEHFFNIFALIRKKDFLDIIKNSSSVELEKTAKILDADLAPNDYENINEDKKEKFKKVIEDFTQSPTESSGYSIYNAAHASEVGRFYNSVYRILSLKYSHSTYLLAIKGCSSKEMHSYILNALELLQITIELFSKEFPKPISK</sequence>
<protein>
    <submittedName>
        <fullName evidence="1">Adenylylsulfate kinase</fullName>
    </submittedName>
</protein>
<dbReference type="AlphaFoldDB" id="A0AAV3KHU1"/>
<keyword evidence="1" id="KW-0808">Transferase</keyword>
<dbReference type="GeneID" id="43519504"/>
<organism evidence="1 2">
    <name type="scientific">Dickeya solani D s0432-1</name>
    <dbReference type="NCBI Taxonomy" id="1231725"/>
    <lineage>
        <taxon>Bacteria</taxon>
        <taxon>Pseudomonadati</taxon>
        <taxon>Pseudomonadota</taxon>
        <taxon>Gammaproteobacteria</taxon>
        <taxon>Enterobacterales</taxon>
        <taxon>Pectobacteriaceae</taxon>
        <taxon>Dickeya</taxon>
    </lineage>
</organism>
<accession>A0AAV3KHU1</accession>
<comment type="caution">
    <text evidence="1">The sequence shown here is derived from an EMBL/GenBank/DDBJ whole genome shotgun (WGS) entry which is preliminary data.</text>
</comment>
<dbReference type="Pfam" id="PF18928">
    <property type="entry name" value="DUF5677"/>
    <property type="match status" value="1"/>
</dbReference>
<dbReference type="EMBL" id="AMWE01000001">
    <property type="protein sequence ID" value="ERO59801.1"/>
    <property type="molecule type" value="Genomic_DNA"/>
</dbReference>
<dbReference type="GO" id="GO:0016301">
    <property type="term" value="F:kinase activity"/>
    <property type="evidence" value="ECO:0007669"/>
    <property type="project" value="UniProtKB-KW"/>
</dbReference>
<evidence type="ECO:0000313" key="1">
    <source>
        <dbReference type="EMBL" id="ERO59801.1"/>
    </source>
</evidence>
<dbReference type="RefSeq" id="WP_022632271.1">
    <property type="nucleotide sequence ID" value="NZ_AMWE01000001.1"/>
</dbReference>
<reference evidence="2" key="1">
    <citation type="journal article" date="2013" name="Diversity">
        <title>Genome Sequence of Dickeya solani, a New soft Rot Pathogen of Potato, Suggests its Emergence May Be Related to a Novel Combination of Non-Ribosomal Peptide/Polyketide Synthetase Clusters.</title>
        <authorList>
            <person name="Garlant L."/>
            <person name="Koskinen P."/>
            <person name="Rouhiainen L."/>
            <person name="Laine P."/>
            <person name="Paulin L."/>
            <person name="Auvinen P."/>
            <person name="Holm L."/>
            <person name="Pirhonen M."/>
        </authorList>
    </citation>
    <scope>NUCLEOTIDE SEQUENCE [LARGE SCALE GENOMIC DNA]</scope>
    <source>
        <strain evidence="2">D s0432-1</strain>
    </source>
</reference>
<evidence type="ECO:0000313" key="2">
    <source>
        <dbReference type="Proteomes" id="UP000017142"/>
    </source>
</evidence>